<proteinExistence type="predicted"/>
<sequence length="41" mass="4951">MRGKQGLYKFFNKRIYTSPELFIKIFATNLVKIVFDIFSYL</sequence>
<dbReference type="HOGENOM" id="CLU_3305644_0_0_12"/>
<keyword evidence="2" id="KW-0614">Plasmid</keyword>
<dbReference type="KEGG" id="bafz:BafPKo_I0004"/>
<gene>
    <name evidence="2" type="ordered locus">BafPKo_I0004</name>
</gene>
<dbReference type="EMBL" id="CP002945">
    <property type="protein sequence ID" value="AEL70464.1"/>
    <property type="molecule type" value="Genomic_DNA"/>
</dbReference>
<keyword evidence="1" id="KW-0472">Membrane</keyword>
<feature type="transmembrane region" description="Helical" evidence="1">
    <location>
        <begin position="21"/>
        <end position="40"/>
    </location>
</feature>
<reference evidence="2 3" key="1">
    <citation type="journal article" date="2011" name="J. Bacteriol.">
        <title>Whole-genome sequences of two Borrelia afzelii and two Borrelia garinii Lyme disease agent isolates.</title>
        <authorList>
            <person name="Casjens S.R."/>
            <person name="Mongodin E.F."/>
            <person name="Qiu W.-G."/>
            <person name="Dunn J.J."/>
            <person name="Luft B.J."/>
            <person name="Fraser-Liggett C.M."/>
            <person name="Schutzer S.E."/>
        </authorList>
    </citation>
    <scope>NUCLEOTIDE SEQUENCE [LARGE SCALE GENOMIC DNA]</scope>
    <source>
        <strain evidence="2 3">PKo</strain>
    </source>
</reference>
<organism evidence="2 3">
    <name type="scientific">Borreliella afzelii (strain PKo)</name>
    <name type="common">Borrelia afzelii</name>
    <dbReference type="NCBI Taxonomy" id="390236"/>
    <lineage>
        <taxon>Bacteria</taxon>
        <taxon>Pseudomonadati</taxon>
        <taxon>Spirochaetota</taxon>
        <taxon>Spirochaetia</taxon>
        <taxon>Spirochaetales</taxon>
        <taxon>Borreliaceae</taxon>
        <taxon>Borreliella</taxon>
    </lineage>
</organism>
<dbReference type="PATRIC" id="fig|390236.22.peg.1249"/>
<evidence type="ECO:0000313" key="2">
    <source>
        <dbReference type="EMBL" id="AEL70464.1"/>
    </source>
</evidence>
<keyword evidence="1" id="KW-1133">Transmembrane helix</keyword>
<evidence type="ECO:0008006" key="4">
    <source>
        <dbReference type="Google" id="ProtNLM"/>
    </source>
</evidence>
<keyword evidence="1" id="KW-0812">Transmembrane</keyword>
<protein>
    <recommendedName>
        <fullName evidence="4">Transposase</fullName>
    </recommendedName>
</protein>
<geneLocation type="plasmid" evidence="2 3">
    <name>lp28-4</name>
</geneLocation>
<keyword evidence="3" id="KW-1185">Reference proteome</keyword>
<evidence type="ECO:0000256" key="1">
    <source>
        <dbReference type="SAM" id="Phobius"/>
    </source>
</evidence>
<accession>G0ITL0</accession>
<dbReference type="Proteomes" id="UP000005216">
    <property type="component" value="Plasmid lp28-4"/>
</dbReference>
<name>G0ITL0_BORAP</name>
<evidence type="ECO:0000313" key="3">
    <source>
        <dbReference type="Proteomes" id="UP000005216"/>
    </source>
</evidence>
<dbReference type="AlphaFoldDB" id="G0ITL0"/>